<organism evidence="2 3">
    <name type="scientific">Ureibacillus thermosphaericus</name>
    <dbReference type="NCBI Taxonomy" id="51173"/>
    <lineage>
        <taxon>Bacteria</taxon>
        <taxon>Bacillati</taxon>
        <taxon>Bacillota</taxon>
        <taxon>Bacilli</taxon>
        <taxon>Bacillales</taxon>
        <taxon>Caryophanaceae</taxon>
        <taxon>Ureibacillus</taxon>
    </lineage>
</organism>
<dbReference type="Proteomes" id="UP000557217">
    <property type="component" value="Unassembled WGS sequence"/>
</dbReference>
<gene>
    <name evidence="2" type="ORF">HNR36_000606</name>
</gene>
<dbReference type="Gene3D" id="1.10.10.2910">
    <property type="match status" value="1"/>
</dbReference>
<dbReference type="InterPro" id="IPR052345">
    <property type="entry name" value="Rad_response_metalloprotease"/>
</dbReference>
<comment type="caution">
    <text evidence="2">The sequence shown here is derived from an EMBL/GenBank/DDBJ whole genome shotgun (WGS) entry which is preliminary data.</text>
</comment>
<dbReference type="PANTHER" id="PTHR43236:SF1">
    <property type="entry name" value="BLL7220 PROTEIN"/>
    <property type="match status" value="1"/>
</dbReference>
<sequence>MWLKAKVHELVNKHKTFNPFEIASQKNIHVIKWDLHEQINGYYKYDRRNRYIVINCNLDDDFQRVVCAHELGHAILHTRVNTPFMQKNTLLSVNKIEREANRFAAELLIPDDCFIEYNNIFDIASAYQVPVELVKLKCKKYF</sequence>
<dbReference type="AlphaFoldDB" id="A0A840PTZ0"/>
<protein>
    <submittedName>
        <fullName evidence="2">Zn-dependent peptidase ImmA (M78 family)</fullName>
    </submittedName>
</protein>
<evidence type="ECO:0000259" key="1">
    <source>
        <dbReference type="Pfam" id="PF06114"/>
    </source>
</evidence>
<evidence type="ECO:0000313" key="2">
    <source>
        <dbReference type="EMBL" id="MBB5148221.1"/>
    </source>
</evidence>
<reference evidence="2 3" key="1">
    <citation type="submission" date="2020-08" db="EMBL/GenBank/DDBJ databases">
        <title>Genomic Encyclopedia of Type Strains, Phase IV (KMG-IV): sequencing the most valuable type-strain genomes for metagenomic binning, comparative biology and taxonomic classification.</title>
        <authorList>
            <person name="Goeker M."/>
        </authorList>
    </citation>
    <scope>NUCLEOTIDE SEQUENCE [LARGE SCALE GENOMIC DNA]</scope>
    <source>
        <strain evidence="2 3">DSM 10633</strain>
    </source>
</reference>
<dbReference type="Pfam" id="PF06114">
    <property type="entry name" value="Peptidase_M78"/>
    <property type="match status" value="1"/>
</dbReference>
<keyword evidence="3" id="KW-1185">Reference proteome</keyword>
<name>A0A840PTZ0_URETH</name>
<dbReference type="RefSeq" id="WP_168412059.1">
    <property type="nucleotide sequence ID" value="NZ_JAAXPW010000006.1"/>
</dbReference>
<dbReference type="PANTHER" id="PTHR43236">
    <property type="entry name" value="ANTITOXIN HIGA1"/>
    <property type="match status" value="1"/>
</dbReference>
<dbReference type="EMBL" id="JACHGZ010000004">
    <property type="protein sequence ID" value="MBB5148221.1"/>
    <property type="molecule type" value="Genomic_DNA"/>
</dbReference>
<proteinExistence type="predicted"/>
<accession>A0A840PTZ0</accession>
<evidence type="ECO:0000313" key="3">
    <source>
        <dbReference type="Proteomes" id="UP000557217"/>
    </source>
</evidence>
<feature type="domain" description="IrrE N-terminal-like" evidence="1">
    <location>
        <begin position="24"/>
        <end position="138"/>
    </location>
</feature>
<dbReference type="InterPro" id="IPR010359">
    <property type="entry name" value="IrrE_HExxH"/>
</dbReference>